<dbReference type="InterPro" id="IPR011333">
    <property type="entry name" value="SKP1/BTB/POZ_sf"/>
</dbReference>
<protein>
    <submittedName>
        <fullName evidence="3 4">BTB/POZ domain-containing protein KCTD6</fullName>
    </submittedName>
</protein>
<dbReference type="GO" id="GO:0051260">
    <property type="term" value="P:protein homooligomerization"/>
    <property type="evidence" value="ECO:0007669"/>
    <property type="project" value="InterPro"/>
</dbReference>
<evidence type="ECO:0000259" key="1">
    <source>
        <dbReference type="SMART" id="SM00225"/>
    </source>
</evidence>
<dbReference type="KEGG" id="osn:115213135"/>
<dbReference type="RefSeq" id="XP_029637926.1">
    <property type="nucleotide sequence ID" value="XM_029782066.2"/>
</dbReference>
<evidence type="ECO:0000313" key="4">
    <source>
        <dbReference type="RefSeq" id="XP_029637927.1"/>
    </source>
</evidence>
<dbReference type="Proteomes" id="UP000515154">
    <property type="component" value="Linkage group LG6"/>
</dbReference>
<reference evidence="3 4" key="1">
    <citation type="submission" date="2025-08" db="UniProtKB">
        <authorList>
            <consortium name="RefSeq"/>
        </authorList>
    </citation>
    <scope>IDENTIFICATION</scope>
</reference>
<dbReference type="AlphaFoldDB" id="A0A6P7SHQ0"/>
<organism evidence="2 4">
    <name type="scientific">Octopus sinensis</name>
    <name type="common">East Asian common octopus</name>
    <dbReference type="NCBI Taxonomy" id="2607531"/>
    <lineage>
        <taxon>Eukaryota</taxon>
        <taxon>Metazoa</taxon>
        <taxon>Spiralia</taxon>
        <taxon>Lophotrochozoa</taxon>
        <taxon>Mollusca</taxon>
        <taxon>Cephalopoda</taxon>
        <taxon>Coleoidea</taxon>
        <taxon>Octopodiformes</taxon>
        <taxon>Octopoda</taxon>
        <taxon>Incirrata</taxon>
        <taxon>Octopodidae</taxon>
        <taxon>Octopus</taxon>
    </lineage>
</organism>
<dbReference type="CDD" id="cd18365">
    <property type="entry name" value="BTB_POZ_KCTD6_like"/>
    <property type="match status" value="1"/>
</dbReference>
<dbReference type="RefSeq" id="XP_029637927.1">
    <property type="nucleotide sequence ID" value="XM_029782067.2"/>
</dbReference>
<evidence type="ECO:0000313" key="3">
    <source>
        <dbReference type="RefSeq" id="XP_029637926.1"/>
    </source>
</evidence>
<dbReference type="InterPro" id="IPR003131">
    <property type="entry name" value="T1-type_BTB"/>
</dbReference>
<dbReference type="Gene3D" id="3.30.710.10">
    <property type="entry name" value="Potassium Channel Kv1.1, Chain A"/>
    <property type="match status" value="1"/>
</dbReference>
<proteinExistence type="predicted"/>
<gene>
    <name evidence="3 4" type="primary">LOC115213135</name>
</gene>
<feature type="domain" description="BTB" evidence="1">
    <location>
        <begin position="4"/>
        <end position="105"/>
    </location>
</feature>
<evidence type="ECO:0000313" key="2">
    <source>
        <dbReference type="Proteomes" id="UP000515154"/>
    </source>
</evidence>
<dbReference type="SUPFAM" id="SSF54695">
    <property type="entry name" value="POZ domain"/>
    <property type="match status" value="1"/>
</dbReference>
<dbReference type="SMART" id="SM00225">
    <property type="entry name" value="BTB"/>
    <property type="match status" value="1"/>
</dbReference>
<accession>A0A6P7SHQ0</accession>
<keyword evidence="2" id="KW-1185">Reference proteome</keyword>
<dbReference type="PANTHER" id="PTHR14499">
    <property type="entry name" value="POTASSIUM CHANNEL TETRAMERIZATION DOMAIN-CONTAINING"/>
    <property type="match status" value="1"/>
</dbReference>
<dbReference type="Pfam" id="PF02214">
    <property type="entry name" value="BTB_2"/>
    <property type="match status" value="1"/>
</dbReference>
<dbReference type="PANTHER" id="PTHR14499:SF144">
    <property type="entry name" value="POTASSIUM CHANNEL TETRAMERISATION-TYPE BTB DOMAIN-CONTAINING PROTEIN"/>
    <property type="match status" value="1"/>
</dbReference>
<dbReference type="InterPro" id="IPR000210">
    <property type="entry name" value="BTB/POZ_dom"/>
</dbReference>
<name>A0A6P7SHQ0_9MOLL</name>
<sequence>MAEDIVNLNVGGTHYSTTRSTLCRYADSMLGTMFSGSYPTTIDKSGFYFIDRDGFMFRYILNFLRSKKLSLPMDFKEYDLLLTEADFYQIKPLIQDLCKLRDDLADKSGGVFLEIIEVRTGSTATMPTNNSRVKTILSGRKDMIVSLPSHLIGMEALEKLQTKNGLEFAEIELNGSNIRLRLGEYLKNCGWEMVDSQLSSSSGYDAKALMSSLIIEQSYRDRWCLFSRRKSQAFSHTSLN</sequence>